<evidence type="ECO:0000256" key="1">
    <source>
        <dbReference type="ARBA" id="ARBA00004141"/>
    </source>
</evidence>
<dbReference type="InterPro" id="IPR036259">
    <property type="entry name" value="MFS_trans_sf"/>
</dbReference>
<dbReference type="GO" id="GO:0022857">
    <property type="term" value="F:transmembrane transporter activity"/>
    <property type="evidence" value="ECO:0007669"/>
    <property type="project" value="InterPro"/>
</dbReference>
<sequence length="83" mass="8407">MVSLMTGVALASLDTAIANTALPSMAAQLRATPAASVWIVNAYQLAMVATLLPFAALGEIAGYRRVALGGLVLFTLASLGCAL</sequence>
<feature type="transmembrane region" description="Helical" evidence="6">
    <location>
        <begin position="41"/>
        <end position="61"/>
    </location>
</feature>
<feature type="domain" description="Major facilitator superfamily (MFS) profile" evidence="7">
    <location>
        <begin position="1"/>
        <end position="83"/>
    </location>
</feature>
<accession>A0A845GA18</accession>
<comment type="caution">
    <text evidence="8">The sequence shown here is derived from an EMBL/GenBank/DDBJ whole genome shotgun (WGS) entry which is preliminary data.</text>
</comment>
<keyword evidence="3 6" id="KW-0812">Transmembrane</keyword>
<evidence type="ECO:0000256" key="5">
    <source>
        <dbReference type="ARBA" id="ARBA00023136"/>
    </source>
</evidence>
<proteinExistence type="predicted"/>
<dbReference type="RefSeq" id="WP_161099054.1">
    <property type="nucleotide sequence ID" value="NZ_WWCW01000110.1"/>
</dbReference>
<dbReference type="PROSITE" id="PS50850">
    <property type="entry name" value="MFS"/>
    <property type="match status" value="1"/>
</dbReference>
<dbReference type="GO" id="GO:0016020">
    <property type="term" value="C:membrane"/>
    <property type="evidence" value="ECO:0007669"/>
    <property type="project" value="UniProtKB-SubCell"/>
</dbReference>
<organism evidence="8 9">
    <name type="scientific">Duganella vulcania</name>
    <dbReference type="NCBI Taxonomy" id="2692166"/>
    <lineage>
        <taxon>Bacteria</taxon>
        <taxon>Pseudomonadati</taxon>
        <taxon>Pseudomonadota</taxon>
        <taxon>Betaproteobacteria</taxon>
        <taxon>Burkholderiales</taxon>
        <taxon>Oxalobacteraceae</taxon>
        <taxon>Telluria group</taxon>
        <taxon>Duganella</taxon>
    </lineage>
</organism>
<evidence type="ECO:0000256" key="2">
    <source>
        <dbReference type="ARBA" id="ARBA00022448"/>
    </source>
</evidence>
<evidence type="ECO:0000313" key="9">
    <source>
        <dbReference type="Proteomes" id="UP000470302"/>
    </source>
</evidence>
<protein>
    <submittedName>
        <fullName evidence="8">MFS transporter</fullName>
    </submittedName>
</protein>
<dbReference type="PANTHER" id="PTHR42718">
    <property type="entry name" value="MAJOR FACILITATOR SUPERFAMILY MULTIDRUG TRANSPORTER MFSC"/>
    <property type="match status" value="1"/>
</dbReference>
<dbReference type="EMBL" id="WWCW01000110">
    <property type="protein sequence ID" value="MYM90245.1"/>
    <property type="molecule type" value="Genomic_DNA"/>
</dbReference>
<dbReference type="Gene3D" id="1.20.1720.10">
    <property type="entry name" value="Multidrug resistance protein D"/>
    <property type="match status" value="1"/>
</dbReference>
<gene>
    <name evidence="8" type="ORF">GTP91_24115</name>
</gene>
<evidence type="ECO:0000259" key="7">
    <source>
        <dbReference type="PROSITE" id="PS50850"/>
    </source>
</evidence>
<evidence type="ECO:0000256" key="3">
    <source>
        <dbReference type="ARBA" id="ARBA00022692"/>
    </source>
</evidence>
<dbReference type="InterPro" id="IPR020846">
    <property type="entry name" value="MFS_dom"/>
</dbReference>
<dbReference type="Proteomes" id="UP000470302">
    <property type="component" value="Unassembled WGS sequence"/>
</dbReference>
<dbReference type="SUPFAM" id="SSF103473">
    <property type="entry name" value="MFS general substrate transporter"/>
    <property type="match status" value="1"/>
</dbReference>
<keyword evidence="5 6" id="KW-0472">Membrane</keyword>
<keyword evidence="2" id="KW-0813">Transport</keyword>
<evidence type="ECO:0000256" key="6">
    <source>
        <dbReference type="SAM" id="Phobius"/>
    </source>
</evidence>
<reference evidence="8 9" key="1">
    <citation type="submission" date="2020-01" db="EMBL/GenBank/DDBJ databases">
        <title>Novel species isolated from a subtropical stream in China.</title>
        <authorList>
            <person name="Lu H."/>
        </authorList>
    </citation>
    <scope>NUCLEOTIDE SEQUENCE [LARGE SCALE GENOMIC DNA]</scope>
    <source>
        <strain evidence="8 9">FT82W</strain>
    </source>
</reference>
<feature type="non-terminal residue" evidence="8">
    <location>
        <position position="83"/>
    </location>
</feature>
<dbReference type="PANTHER" id="PTHR42718:SF9">
    <property type="entry name" value="MAJOR FACILITATOR SUPERFAMILY MULTIDRUG TRANSPORTER MFSC"/>
    <property type="match status" value="1"/>
</dbReference>
<evidence type="ECO:0000256" key="4">
    <source>
        <dbReference type="ARBA" id="ARBA00022989"/>
    </source>
</evidence>
<dbReference type="InterPro" id="IPR011701">
    <property type="entry name" value="MFS"/>
</dbReference>
<keyword evidence="4 6" id="KW-1133">Transmembrane helix</keyword>
<evidence type="ECO:0000313" key="8">
    <source>
        <dbReference type="EMBL" id="MYM90245.1"/>
    </source>
</evidence>
<dbReference type="AlphaFoldDB" id="A0A845GA18"/>
<comment type="subcellular location">
    <subcellularLocation>
        <location evidence="1">Membrane</location>
        <topology evidence="1">Multi-pass membrane protein</topology>
    </subcellularLocation>
</comment>
<dbReference type="Pfam" id="PF07690">
    <property type="entry name" value="MFS_1"/>
    <property type="match status" value="1"/>
</dbReference>
<name>A0A845GA18_9BURK</name>